<dbReference type="InterPro" id="IPR006059">
    <property type="entry name" value="SBP"/>
</dbReference>
<evidence type="ECO:0000313" key="1">
    <source>
        <dbReference type="EMBL" id="MDH6221313.1"/>
    </source>
</evidence>
<reference evidence="1 2" key="1">
    <citation type="submission" date="2023-04" db="EMBL/GenBank/DDBJ databases">
        <title>Forest soil microbial communities from Buena Vista Peninsula, Colon Province, Panama.</title>
        <authorList>
            <person name="Bouskill N."/>
        </authorList>
    </citation>
    <scope>NUCLEOTIDE SEQUENCE [LARGE SCALE GENOMIC DNA]</scope>
    <source>
        <strain evidence="1 2">GGS1</strain>
    </source>
</reference>
<evidence type="ECO:0000313" key="2">
    <source>
        <dbReference type="Proteomes" id="UP001160499"/>
    </source>
</evidence>
<dbReference type="InterPro" id="IPR050490">
    <property type="entry name" value="Bact_solute-bd_prot1"/>
</dbReference>
<proteinExistence type="predicted"/>
<dbReference type="PANTHER" id="PTHR43649">
    <property type="entry name" value="ARABINOSE-BINDING PROTEIN-RELATED"/>
    <property type="match status" value="1"/>
</dbReference>
<dbReference type="Pfam" id="PF01547">
    <property type="entry name" value="SBP_bac_1"/>
    <property type="match status" value="1"/>
</dbReference>
<dbReference type="SUPFAM" id="SSF53850">
    <property type="entry name" value="Periplasmic binding protein-like II"/>
    <property type="match status" value="1"/>
</dbReference>
<gene>
    <name evidence="1" type="ORF">M2283_008659</name>
</gene>
<sequence length="443" mass="46565">MDAPSRTPKERMMGDRALSRRGFLAASAAAGLGVTALSGCGGDSDGGSSSGTTTVEWWNISTTQPTKSVWAGLAKKFEAQNPKVKLKIVQLENDAYKSKMTALTASGKLPDIFHTWGGGVLKQQIDAGLVEDLTDRTKPWADGLLPVAKQPYLIDDKVYGIPFDIGMIGFWYNKALFKQAGISEPPTTWGDFLDAVNKLKAKSITPLALAGKETWTGMYYWAYLAMRTAGIDALQKADEAKDFTGAGFVEAGQHFKDLIQLQPFQKGFLGAAYSTPTGQAATVGNGKAAMELMGQWAPVVEADAGKGLGANLGFFPFPAVEGGKGVITEVFGGGGGHALRKGAPQAAVDFLKFFASETSDLELVKKTGALPVVPAAASALSDPNTKAVQAQLTGATGFQLYLDQAYAPAVGQEVNDSVGALIAGSKSPEQVAQSITKVAKEEQ</sequence>
<dbReference type="Proteomes" id="UP001160499">
    <property type="component" value="Unassembled WGS sequence"/>
</dbReference>
<organism evidence="1 2">
    <name type="scientific">Streptomyces pseudovenezuelae</name>
    <dbReference type="NCBI Taxonomy" id="67350"/>
    <lineage>
        <taxon>Bacteria</taxon>
        <taxon>Bacillati</taxon>
        <taxon>Actinomycetota</taxon>
        <taxon>Actinomycetes</taxon>
        <taxon>Kitasatosporales</taxon>
        <taxon>Streptomycetaceae</taxon>
        <taxon>Streptomyces</taxon>
        <taxon>Streptomyces aurantiacus group</taxon>
    </lineage>
</organism>
<dbReference type="EMBL" id="JARXVH010000022">
    <property type="protein sequence ID" value="MDH6221313.1"/>
    <property type="molecule type" value="Genomic_DNA"/>
</dbReference>
<comment type="caution">
    <text evidence="1">The sequence shown here is derived from an EMBL/GenBank/DDBJ whole genome shotgun (WGS) entry which is preliminary data.</text>
</comment>
<dbReference type="PROSITE" id="PS51318">
    <property type="entry name" value="TAT"/>
    <property type="match status" value="1"/>
</dbReference>
<dbReference type="Gene3D" id="3.40.190.10">
    <property type="entry name" value="Periplasmic binding protein-like II"/>
    <property type="match status" value="2"/>
</dbReference>
<protein>
    <submittedName>
        <fullName evidence="1">Raffinose/stachyose/melibiose transport system substrate-binding protein</fullName>
    </submittedName>
</protein>
<dbReference type="PANTHER" id="PTHR43649:SF14">
    <property type="entry name" value="BLR3389 PROTEIN"/>
    <property type="match status" value="1"/>
</dbReference>
<dbReference type="InterPro" id="IPR006311">
    <property type="entry name" value="TAT_signal"/>
</dbReference>
<keyword evidence="2" id="KW-1185">Reference proteome</keyword>
<name>A0ABT6LYD9_9ACTN</name>
<accession>A0ABT6LYD9</accession>